<keyword evidence="5" id="KW-1185">Reference proteome</keyword>
<evidence type="ECO:0000313" key="5">
    <source>
        <dbReference type="Proteomes" id="UP000694546"/>
    </source>
</evidence>
<evidence type="ECO:0008006" key="6">
    <source>
        <dbReference type="Google" id="ProtNLM"/>
    </source>
</evidence>
<dbReference type="OrthoDB" id="2021138at2759"/>
<feature type="compositionally biased region" description="Polar residues" evidence="3">
    <location>
        <begin position="34"/>
        <end position="45"/>
    </location>
</feature>
<dbReference type="RefSeq" id="XP_030235805.1">
    <property type="nucleotide sequence ID" value="XM_030379945.1"/>
</dbReference>
<reference evidence="4" key="2">
    <citation type="submission" date="2025-09" db="UniProtKB">
        <authorList>
            <consortium name="Ensembl"/>
        </authorList>
    </citation>
    <scope>IDENTIFICATION</scope>
</reference>
<dbReference type="OMA" id="MIPKDFF"/>
<dbReference type="Pfam" id="PF13855">
    <property type="entry name" value="LRR_8"/>
    <property type="match status" value="1"/>
</dbReference>
<dbReference type="Proteomes" id="UP000694546">
    <property type="component" value="Chromosome 15"/>
</dbReference>
<feature type="region of interest" description="Disordered" evidence="3">
    <location>
        <begin position="23"/>
        <end position="45"/>
    </location>
</feature>
<dbReference type="GO" id="GO:0005737">
    <property type="term" value="C:cytoplasm"/>
    <property type="evidence" value="ECO:0007669"/>
    <property type="project" value="TreeGrafter"/>
</dbReference>
<evidence type="ECO:0000256" key="2">
    <source>
        <dbReference type="ARBA" id="ARBA00022737"/>
    </source>
</evidence>
<reference evidence="4" key="1">
    <citation type="submission" date="2025-08" db="UniProtKB">
        <authorList>
            <consortium name="Ensembl"/>
        </authorList>
    </citation>
    <scope>IDENTIFICATION</scope>
</reference>
<feature type="compositionally biased region" description="Basic and acidic residues" evidence="3">
    <location>
        <begin position="304"/>
        <end position="323"/>
    </location>
</feature>
<dbReference type="PANTHER" id="PTHR48051:SF47">
    <property type="entry name" value="LEUCINE RICH REPEAT AND STERILE ALPHA MOTIF CONTAINING 1"/>
    <property type="match status" value="1"/>
</dbReference>
<dbReference type="SMART" id="SM00369">
    <property type="entry name" value="LRR_TYP"/>
    <property type="match status" value="3"/>
</dbReference>
<protein>
    <recommendedName>
        <fullName evidence="6">Leucine-rich repeat-containing protein 27</fullName>
    </recommendedName>
</protein>
<evidence type="ECO:0000313" key="4">
    <source>
        <dbReference type="Ensembl" id="ENSGMOP00000051512.1"/>
    </source>
</evidence>
<dbReference type="PANTHER" id="PTHR48051">
    <property type="match status" value="1"/>
</dbReference>
<feature type="region of interest" description="Disordered" evidence="3">
    <location>
        <begin position="235"/>
        <end position="273"/>
    </location>
</feature>
<keyword evidence="1" id="KW-0433">Leucine-rich repeat</keyword>
<dbReference type="GeneTree" id="ENSGT00940000170679"/>
<dbReference type="PROSITE" id="PS51450">
    <property type="entry name" value="LRR"/>
    <property type="match status" value="1"/>
</dbReference>
<proteinExistence type="predicted"/>
<organism evidence="4 5">
    <name type="scientific">Gadus morhua</name>
    <name type="common">Atlantic cod</name>
    <dbReference type="NCBI Taxonomy" id="8049"/>
    <lineage>
        <taxon>Eukaryota</taxon>
        <taxon>Metazoa</taxon>
        <taxon>Chordata</taxon>
        <taxon>Craniata</taxon>
        <taxon>Vertebrata</taxon>
        <taxon>Euteleostomi</taxon>
        <taxon>Actinopterygii</taxon>
        <taxon>Neopterygii</taxon>
        <taxon>Teleostei</taxon>
        <taxon>Neoteleostei</taxon>
        <taxon>Acanthomorphata</taxon>
        <taxon>Zeiogadaria</taxon>
        <taxon>Gadariae</taxon>
        <taxon>Gadiformes</taxon>
        <taxon>Gadoidei</taxon>
        <taxon>Gadidae</taxon>
        <taxon>Gadus</taxon>
    </lineage>
</organism>
<feature type="compositionally biased region" description="Low complexity" evidence="3">
    <location>
        <begin position="237"/>
        <end position="249"/>
    </location>
</feature>
<evidence type="ECO:0000256" key="3">
    <source>
        <dbReference type="SAM" id="MobiDB-lite"/>
    </source>
</evidence>
<name>A0A8C5FPF2_GADMO</name>
<feature type="compositionally biased region" description="Polar residues" evidence="3">
    <location>
        <begin position="324"/>
        <end position="337"/>
    </location>
</feature>
<dbReference type="InterPro" id="IPR001611">
    <property type="entry name" value="Leu-rich_rpt"/>
</dbReference>
<dbReference type="SUPFAM" id="SSF52058">
    <property type="entry name" value="L domain-like"/>
    <property type="match status" value="1"/>
</dbReference>
<gene>
    <name evidence="4" type="primary">lrrc27</name>
</gene>
<dbReference type="InterPro" id="IPR003591">
    <property type="entry name" value="Leu-rich_rpt_typical-subtyp"/>
</dbReference>
<dbReference type="Gene3D" id="3.80.10.10">
    <property type="entry name" value="Ribonuclease Inhibitor"/>
    <property type="match status" value="1"/>
</dbReference>
<feature type="compositionally biased region" description="Basic and acidic residues" evidence="3">
    <location>
        <begin position="340"/>
        <end position="359"/>
    </location>
</feature>
<dbReference type="Ensembl" id="ENSGMOT00000049284.1">
    <property type="protein sequence ID" value="ENSGMOP00000051512.1"/>
    <property type="gene ID" value="ENSGMOG00000036145.1"/>
</dbReference>
<feature type="compositionally biased region" description="Basic and acidic residues" evidence="3">
    <location>
        <begin position="376"/>
        <end position="389"/>
    </location>
</feature>
<dbReference type="GeneID" id="115560495"/>
<feature type="region of interest" description="Disordered" evidence="3">
    <location>
        <begin position="296"/>
        <end position="389"/>
    </location>
</feature>
<dbReference type="InterPro" id="IPR050216">
    <property type="entry name" value="LRR_domain-containing"/>
</dbReference>
<dbReference type="RefSeq" id="XP_030235807.1">
    <property type="nucleotide sequence ID" value="XM_030379947.1"/>
</dbReference>
<dbReference type="InterPro" id="IPR032675">
    <property type="entry name" value="LRR_dom_sf"/>
</dbReference>
<evidence type="ECO:0000256" key="1">
    <source>
        <dbReference type="ARBA" id="ARBA00022614"/>
    </source>
</evidence>
<accession>A0A8C5FPF2</accession>
<sequence>MDSTVQEHIPDLQLSRDYGNTLETLQPPVLTDNAEPNTEPSPHVESQTLFLSRRKLNEIPETILRHRSLKELYLEGNKLINLPDSMFVRLPHLVWLDLRNNLIGSLPAGIGSHRYLKTLLLEGNPISELPPELGNVLSLKGLNLRNCPIRSPPKDIVHQGLECILQYLRSAMAERPVSVQRSHPDGPPVEKLRLSALVRSSLESCGEDEEEEEEEQELQRFKELKHKMILLDSAELGSSSPSTTRSQGSLPVVKSQFGRSGKRKTAAEEELKEKQELLEQKKKDQELLQKWRTDAKVMQAQKAARLEQERRENQLKEALEKKLSNSSPNPTQRQQRAPGSHKEQEEARAARDRELEQRIRKQVQMMQERRGKPKGTVKEEKANAEKDMRETLKLQAELLKRKQDREKEYRFTAFTGDI</sequence>
<dbReference type="AlphaFoldDB" id="A0A8C5FPF2"/>
<keyword evidence="2" id="KW-0677">Repeat</keyword>